<feature type="compositionally biased region" description="Basic and acidic residues" evidence="2">
    <location>
        <begin position="153"/>
        <end position="186"/>
    </location>
</feature>
<sequence length="606" mass="66094">MHEDTESESVVSARAKKKKGLMKKLKFKIPFTKSSLSKKNSVLTMGSGSLPASPHSSVASPHTPVSANPKSSFPSSPQQPDASSFPTGSIASRAAAFGQPIKTSNLPNNKDLTGKEPQGRNATEGRNKAETHTSKGIQGHLKGILSSNKTHGHLKEDTGRSTDGHSKGETTKSKQEPATRISSHEPDESDETLVGYAPSVTQSIAKKHVDMVVQYEEELRELKSQLAPLERHNMEGDAQIEQLKALINEKEEYSARVHTDFLEAQRDLLRLQDENTQLQSALKQQELLLASFKPAEGLEAQLNEARSELEQLRLRPPHRHDLSECPDCYQLSENQRVAAARELEQQKELVQQKKQDYDALQSQVQNLRRECSQKQSQITRMAHDLDSLMSIQAEAKAPPVAKFSRGAQTEPTSKGTPKGSSPRGSGSRKGRILAELNDSYRKNPLTDELRLCLEHQETMKATKEAALQIAAAAQKLQALTGSKSPLPPDAAAYTTVGPKGPSNSNSPRGSTSADPVIATVPNAPAASPAAVSPAAVVTGRPVGSGHTHMAVEAQLFLPDSSLFEPTSHDRQWHYGSSSMLVNHTATQRGWSYRWANGRYVLERLVQ</sequence>
<feature type="compositionally biased region" description="Basic residues" evidence="2">
    <location>
        <begin position="14"/>
        <end position="23"/>
    </location>
</feature>
<evidence type="ECO:0000313" key="4">
    <source>
        <dbReference type="Proteomes" id="UP000019763"/>
    </source>
</evidence>
<keyword evidence="4" id="KW-1185">Reference proteome</keyword>
<gene>
    <name evidence="3" type="ORF">GNI_015860</name>
</gene>
<feature type="compositionally biased region" description="Low complexity" evidence="2">
    <location>
        <begin position="49"/>
        <end position="86"/>
    </location>
</feature>
<feature type="compositionally biased region" description="Polar residues" evidence="2">
    <location>
        <begin position="101"/>
        <end position="111"/>
    </location>
</feature>
<dbReference type="EMBL" id="AFNH02000116">
    <property type="protein sequence ID" value="EZG82923.1"/>
    <property type="molecule type" value="Genomic_DNA"/>
</dbReference>
<accession>A0A023BC81</accession>
<reference evidence="3" key="1">
    <citation type="submission" date="2013-12" db="EMBL/GenBank/DDBJ databases">
        <authorList>
            <person name="Omoto C.K."/>
            <person name="Sibley D."/>
            <person name="Venepally P."/>
            <person name="Hadjithomas M."/>
            <person name="Karamycheva S."/>
            <person name="Brunk B."/>
            <person name="Roos D."/>
            <person name="Caler E."/>
            <person name="Lorenzi H."/>
        </authorList>
    </citation>
    <scope>NUCLEOTIDE SEQUENCE</scope>
</reference>
<evidence type="ECO:0000256" key="2">
    <source>
        <dbReference type="SAM" id="MobiDB-lite"/>
    </source>
</evidence>
<keyword evidence="1" id="KW-0175">Coiled coil</keyword>
<feature type="region of interest" description="Disordered" evidence="2">
    <location>
        <begin position="36"/>
        <end position="196"/>
    </location>
</feature>
<name>A0A023BC81_GRENI</name>
<dbReference type="VEuPathDB" id="CryptoDB:GNI_015860"/>
<feature type="region of interest" description="Disordered" evidence="2">
    <location>
        <begin position="481"/>
        <end position="515"/>
    </location>
</feature>
<evidence type="ECO:0000256" key="1">
    <source>
        <dbReference type="SAM" id="Coils"/>
    </source>
</evidence>
<comment type="caution">
    <text evidence="3">The sequence shown here is derived from an EMBL/GenBank/DDBJ whole genome shotgun (WGS) entry which is preliminary data.</text>
</comment>
<feature type="compositionally biased region" description="Low complexity" evidence="2">
    <location>
        <begin position="413"/>
        <end position="425"/>
    </location>
</feature>
<dbReference type="GeneID" id="22910840"/>
<feature type="region of interest" description="Disordered" evidence="2">
    <location>
        <begin position="1"/>
        <end position="23"/>
    </location>
</feature>
<protein>
    <submittedName>
        <fullName evidence="3">Uncharacterized protein</fullName>
    </submittedName>
</protein>
<feature type="compositionally biased region" description="Basic and acidic residues" evidence="2">
    <location>
        <begin position="112"/>
        <end position="133"/>
    </location>
</feature>
<feature type="compositionally biased region" description="Polar residues" evidence="2">
    <location>
        <begin position="36"/>
        <end position="47"/>
    </location>
</feature>
<dbReference type="AlphaFoldDB" id="A0A023BC81"/>
<feature type="coiled-coil region" evidence="1">
    <location>
        <begin position="205"/>
        <end position="232"/>
    </location>
</feature>
<feature type="compositionally biased region" description="Polar residues" evidence="2">
    <location>
        <begin position="501"/>
        <end position="513"/>
    </location>
</feature>
<proteinExistence type="predicted"/>
<organism evidence="3 4">
    <name type="scientific">Gregarina niphandrodes</name>
    <name type="common">Septate eugregarine</name>
    <dbReference type="NCBI Taxonomy" id="110365"/>
    <lineage>
        <taxon>Eukaryota</taxon>
        <taxon>Sar</taxon>
        <taxon>Alveolata</taxon>
        <taxon>Apicomplexa</taxon>
        <taxon>Conoidasida</taxon>
        <taxon>Gregarinasina</taxon>
        <taxon>Eugregarinorida</taxon>
        <taxon>Gregarinidae</taxon>
        <taxon>Gregarina</taxon>
    </lineage>
</organism>
<evidence type="ECO:0000313" key="3">
    <source>
        <dbReference type="EMBL" id="EZG82923.1"/>
    </source>
</evidence>
<dbReference type="Proteomes" id="UP000019763">
    <property type="component" value="Unassembled WGS sequence"/>
</dbReference>
<dbReference type="RefSeq" id="XP_011128976.1">
    <property type="nucleotide sequence ID" value="XM_011130674.1"/>
</dbReference>
<feature type="region of interest" description="Disordered" evidence="2">
    <location>
        <begin position="398"/>
        <end position="429"/>
    </location>
</feature>
<feature type="coiled-coil region" evidence="1">
    <location>
        <begin position="261"/>
        <end position="377"/>
    </location>
</feature>